<name>A0A1W6NX45_9RHOB</name>
<dbReference type="OrthoDB" id="7658488at2"/>
<keyword evidence="2" id="KW-1185">Reference proteome</keyword>
<dbReference type="AlphaFoldDB" id="A0A1W6NX45"/>
<gene>
    <name evidence="1" type="ORF">BVG79_00431</name>
</gene>
<evidence type="ECO:0000313" key="1">
    <source>
        <dbReference type="EMBL" id="ARO13785.1"/>
    </source>
</evidence>
<organism evidence="1 2">
    <name type="scientific">Ketogulonicigenium robustum</name>
    <dbReference type="NCBI Taxonomy" id="92947"/>
    <lineage>
        <taxon>Bacteria</taxon>
        <taxon>Pseudomonadati</taxon>
        <taxon>Pseudomonadota</taxon>
        <taxon>Alphaproteobacteria</taxon>
        <taxon>Rhodobacterales</taxon>
        <taxon>Roseobacteraceae</taxon>
        <taxon>Ketogulonicigenium</taxon>
    </lineage>
</organism>
<accession>A0A1W6NX45</accession>
<dbReference type="Proteomes" id="UP000242447">
    <property type="component" value="Chromosome"/>
</dbReference>
<dbReference type="EMBL" id="CP019937">
    <property type="protein sequence ID" value="ARO13785.1"/>
    <property type="molecule type" value="Genomic_DNA"/>
</dbReference>
<protein>
    <submittedName>
        <fullName evidence="1">Uncharacterized protein</fullName>
    </submittedName>
</protein>
<dbReference type="KEGG" id="kro:BVG79_00431"/>
<proteinExistence type="predicted"/>
<dbReference type="STRING" id="92947.BVG79_00431"/>
<reference evidence="1 2" key="1">
    <citation type="submission" date="2017-02" db="EMBL/GenBank/DDBJ databases">
        <title>Ketogulonicigenium robustum SPU B003 Genome sequencing and assembly.</title>
        <authorList>
            <person name="Li Y."/>
            <person name="Liu L."/>
            <person name="Wang C."/>
            <person name="Zhang M."/>
            <person name="Zhang T."/>
            <person name="Zhang Y."/>
        </authorList>
    </citation>
    <scope>NUCLEOTIDE SEQUENCE [LARGE SCALE GENOMIC DNA]</scope>
    <source>
        <strain evidence="1 2">SPU_B003</strain>
    </source>
</reference>
<sequence length="115" mass="13612">MFNFFPEAVRRGMDEARRADERRSNRLSIHAQEQVHRILSLWDDGLALDASDRAPLRGLVDIFDGPRHLYQCLLITSREEEGRRIYDFKWIARVSETHPVDFEQQEDTPLLLPRH</sequence>
<evidence type="ECO:0000313" key="2">
    <source>
        <dbReference type="Proteomes" id="UP000242447"/>
    </source>
</evidence>